<dbReference type="AlphaFoldDB" id="A0A194X3Q5"/>
<keyword evidence="2" id="KW-1185">Reference proteome</keyword>
<dbReference type="GeneID" id="28815035"/>
<dbReference type="InParanoid" id="A0A194X3Q5"/>
<sequence>MQIIWDLHKVTSNSALDWPTEDIDRLNTEESIDLFYRETLYLLLYRDDPQPEYEELLSVMQYRRKVKREAITQSLAKVSNVSRIQRQSSKSVPNQIAWEELDRPSSGIEFYHNWIDPGILSAGVGFSPLRAISFDHILYALDLRSGIERK</sequence>
<evidence type="ECO:0000313" key="1">
    <source>
        <dbReference type="EMBL" id="KUJ14447.1"/>
    </source>
</evidence>
<gene>
    <name evidence="1" type="ORF">LY89DRAFT_139870</name>
</gene>
<evidence type="ECO:0000313" key="2">
    <source>
        <dbReference type="Proteomes" id="UP000070700"/>
    </source>
</evidence>
<proteinExistence type="predicted"/>
<name>A0A194X3Q5_MOLSC</name>
<reference evidence="1 2" key="1">
    <citation type="submission" date="2015-10" db="EMBL/GenBank/DDBJ databases">
        <title>Full genome of DAOMC 229536 Phialocephala scopiformis, a fungal endophyte of spruce producing the potent anti-insectan compound rugulosin.</title>
        <authorList>
            <consortium name="DOE Joint Genome Institute"/>
            <person name="Walker A.K."/>
            <person name="Frasz S.L."/>
            <person name="Seifert K.A."/>
            <person name="Miller J.D."/>
            <person name="Mondo S.J."/>
            <person name="Labutti K."/>
            <person name="Lipzen A."/>
            <person name="Dockter R."/>
            <person name="Kennedy M."/>
            <person name="Grigoriev I.V."/>
            <person name="Spatafora J.W."/>
        </authorList>
    </citation>
    <scope>NUCLEOTIDE SEQUENCE [LARGE SCALE GENOMIC DNA]</scope>
    <source>
        <strain evidence="1 2">CBS 120377</strain>
    </source>
</reference>
<dbReference type="RefSeq" id="XP_018068802.1">
    <property type="nucleotide sequence ID" value="XM_018205309.1"/>
</dbReference>
<dbReference type="Proteomes" id="UP000070700">
    <property type="component" value="Unassembled WGS sequence"/>
</dbReference>
<dbReference type="EMBL" id="KQ947420">
    <property type="protein sequence ID" value="KUJ14447.1"/>
    <property type="molecule type" value="Genomic_DNA"/>
</dbReference>
<organism evidence="1 2">
    <name type="scientific">Mollisia scopiformis</name>
    <name type="common">Conifer needle endophyte fungus</name>
    <name type="synonym">Phialocephala scopiformis</name>
    <dbReference type="NCBI Taxonomy" id="149040"/>
    <lineage>
        <taxon>Eukaryota</taxon>
        <taxon>Fungi</taxon>
        <taxon>Dikarya</taxon>
        <taxon>Ascomycota</taxon>
        <taxon>Pezizomycotina</taxon>
        <taxon>Leotiomycetes</taxon>
        <taxon>Helotiales</taxon>
        <taxon>Mollisiaceae</taxon>
        <taxon>Mollisia</taxon>
    </lineage>
</organism>
<accession>A0A194X3Q5</accession>
<protein>
    <submittedName>
        <fullName evidence="1">Uncharacterized protein</fullName>
    </submittedName>
</protein>
<dbReference type="KEGG" id="psco:LY89DRAFT_139870"/>